<dbReference type="InterPro" id="IPR011078">
    <property type="entry name" value="PyrdxlP_homeostasis"/>
</dbReference>
<dbReference type="SUPFAM" id="SSF51419">
    <property type="entry name" value="PLP-binding barrel"/>
    <property type="match status" value="1"/>
</dbReference>
<dbReference type="RefSeq" id="WP_404603940.1">
    <property type="nucleotide sequence ID" value="NZ_JBIYDN010000001.1"/>
</dbReference>
<dbReference type="PIRSF" id="PIRSF004848">
    <property type="entry name" value="YBL036c_PLPDEIII"/>
    <property type="match status" value="1"/>
</dbReference>
<evidence type="ECO:0000313" key="5">
    <source>
        <dbReference type="EMBL" id="MFK4440138.1"/>
    </source>
</evidence>
<dbReference type="NCBIfam" id="TIGR00044">
    <property type="entry name" value="YggS family pyridoxal phosphate-dependent enzyme"/>
    <property type="match status" value="1"/>
</dbReference>
<evidence type="ECO:0000259" key="4">
    <source>
        <dbReference type="Pfam" id="PF01168"/>
    </source>
</evidence>
<name>A0ABW8M904_9BURK</name>
<comment type="caution">
    <text evidence="5">The sequence shown here is derived from an EMBL/GenBank/DDBJ whole genome shotgun (WGS) entry which is preliminary data.</text>
</comment>
<reference evidence="5 6" key="1">
    <citation type="submission" date="2024-10" db="EMBL/GenBank/DDBJ databases">
        <authorList>
            <person name="Deangelis K."/>
            <person name="Huntemann M."/>
            <person name="Clum A."/>
            <person name="Wang J."/>
            <person name="Palaniappan K."/>
            <person name="Ritter S."/>
            <person name="Chen I.-M."/>
            <person name="Stamatis D."/>
            <person name="Reddy T."/>
            <person name="O'Malley R."/>
            <person name="Daum C."/>
            <person name="Ng V."/>
            <person name="Ivanova N."/>
            <person name="Kyrpides N."/>
            <person name="Woyke T."/>
        </authorList>
    </citation>
    <scope>NUCLEOTIDE SEQUENCE [LARGE SCALE GENOMIC DNA]</scope>
    <source>
        <strain evidence="5 6">GAS97</strain>
    </source>
</reference>
<dbReference type="InterPro" id="IPR029066">
    <property type="entry name" value="PLP-binding_barrel"/>
</dbReference>
<keyword evidence="6" id="KW-1185">Reference proteome</keyword>
<keyword evidence="1 2" id="KW-0663">Pyridoxal phosphate</keyword>
<comment type="similarity">
    <text evidence="2 3">Belongs to the pyridoxal phosphate-binding protein YggS/PROSC family.</text>
</comment>
<proteinExistence type="inferred from homology"/>
<feature type="modified residue" description="N6-(pyridoxal phosphate)lysine" evidence="2">
    <location>
        <position position="37"/>
    </location>
</feature>
<dbReference type="Pfam" id="PF01168">
    <property type="entry name" value="Ala_racemase_N"/>
    <property type="match status" value="1"/>
</dbReference>
<evidence type="ECO:0000256" key="2">
    <source>
        <dbReference type="HAMAP-Rule" id="MF_02087"/>
    </source>
</evidence>
<dbReference type="InterPro" id="IPR001608">
    <property type="entry name" value="Ala_racemase_N"/>
</dbReference>
<comment type="function">
    <text evidence="2">Pyridoxal 5'-phosphate (PLP)-binding protein, which is involved in PLP homeostasis.</text>
</comment>
<evidence type="ECO:0000313" key="6">
    <source>
        <dbReference type="Proteomes" id="UP001620514"/>
    </source>
</evidence>
<dbReference type="PANTHER" id="PTHR10146:SF14">
    <property type="entry name" value="PYRIDOXAL PHOSPHATE HOMEOSTASIS PROTEIN"/>
    <property type="match status" value="1"/>
</dbReference>
<accession>A0ABW8M904</accession>
<evidence type="ECO:0000256" key="1">
    <source>
        <dbReference type="ARBA" id="ARBA00022898"/>
    </source>
</evidence>
<dbReference type="PROSITE" id="PS01211">
    <property type="entry name" value="UPF0001"/>
    <property type="match status" value="1"/>
</dbReference>
<dbReference type="Proteomes" id="UP001620514">
    <property type="component" value="Unassembled WGS sequence"/>
</dbReference>
<dbReference type="Gene3D" id="3.20.20.10">
    <property type="entry name" value="Alanine racemase"/>
    <property type="match status" value="1"/>
</dbReference>
<dbReference type="HAMAP" id="MF_02087">
    <property type="entry name" value="PLP_homeostasis"/>
    <property type="match status" value="1"/>
</dbReference>
<organism evidence="5 6">
    <name type="scientific">Caballeronia udeis</name>
    <dbReference type="NCBI Taxonomy" id="1232866"/>
    <lineage>
        <taxon>Bacteria</taxon>
        <taxon>Pseudomonadati</taxon>
        <taxon>Pseudomonadota</taxon>
        <taxon>Betaproteobacteria</taxon>
        <taxon>Burkholderiales</taxon>
        <taxon>Burkholderiaceae</taxon>
        <taxon>Caballeronia</taxon>
    </lineage>
</organism>
<protein>
    <recommendedName>
        <fullName evidence="2">Pyridoxal phosphate homeostasis protein</fullName>
        <shortName evidence="2">PLP homeostasis protein</shortName>
    </recommendedName>
</protein>
<reference evidence="5 6" key="2">
    <citation type="submission" date="2024-11" db="EMBL/GenBank/DDBJ databases">
        <title>Using genomics to understand microbial adaptation to soil warming.</title>
        <authorList>
            <person name="Deangelis K.M. PhD."/>
        </authorList>
    </citation>
    <scope>NUCLEOTIDE SEQUENCE [LARGE SCALE GENOMIC DNA]</scope>
    <source>
        <strain evidence="5 6">GAS97</strain>
    </source>
</reference>
<sequence length="233" mass="25491">MSSHIARHLDEVRQRIAKAAADASRNPSSVALLAVSKTFPVEDVRAAFNAGQRAFGENYVQEAVAKITELTESRREIEWHFIGPLQSNKTKIVAENFDWVHSVDRLKIAQRLSEQRPNHLAPLNVCLQVNVSGEASKSGVVPDEALTLAHAIAALPNLTLRGLMAIPEPAGTLDEQRAPHRRLRELMEALRADGLELDTLSMGMSADMEAAILEGATMVRIGTAIFGARDYSH</sequence>
<feature type="domain" description="Alanine racemase N-terminal" evidence="4">
    <location>
        <begin position="9"/>
        <end position="229"/>
    </location>
</feature>
<gene>
    <name evidence="5" type="ORF">ABH943_000138</name>
</gene>
<dbReference type="PANTHER" id="PTHR10146">
    <property type="entry name" value="PROLINE SYNTHETASE CO-TRANSCRIBED BACTERIAL HOMOLOG PROTEIN"/>
    <property type="match status" value="1"/>
</dbReference>
<dbReference type="CDD" id="cd06824">
    <property type="entry name" value="PLPDE_III_Yggs_like"/>
    <property type="match status" value="1"/>
</dbReference>
<evidence type="ECO:0000256" key="3">
    <source>
        <dbReference type="RuleBase" id="RU004514"/>
    </source>
</evidence>
<dbReference type="EMBL" id="JBIYDN010000001">
    <property type="protein sequence ID" value="MFK4440138.1"/>
    <property type="molecule type" value="Genomic_DNA"/>
</dbReference>